<keyword evidence="4" id="KW-0325">Glycoprotein</keyword>
<dbReference type="InterPro" id="IPR048913">
    <property type="entry name" value="BetaGal_gal-bd"/>
</dbReference>
<dbReference type="Gene3D" id="2.60.120.260">
    <property type="entry name" value="Galactose-binding domain-like"/>
    <property type="match status" value="2"/>
</dbReference>
<feature type="domain" description="Beta-galactosidase galactose-binding" evidence="13">
    <location>
        <begin position="583"/>
        <end position="641"/>
    </location>
</feature>
<dbReference type="Pfam" id="PF01301">
    <property type="entry name" value="Glyco_hydro_35"/>
    <property type="match status" value="1"/>
</dbReference>
<dbReference type="EC" id="3.2.1.23" evidence="7"/>
<evidence type="ECO:0000256" key="4">
    <source>
        <dbReference type="ARBA" id="ARBA00023180"/>
    </source>
</evidence>
<keyword evidence="5 7" id="KW-0326">Glycosidase</keyword>
<evidence type="ECO:0000313" key="15">
    <source>
        <dbReference type="Proteomes" id="UP001461498"/>
    </source>
</evidence>
<evidence type="ECO:0000259" key="12">
    <source>
        <dbReference type="Pfam" id="PF21317"/>
    </source>
</evidence>
<dbReference type="Pfam" id="PF21467">
    <property type="entry name" value="BetaGal_gal-bd"/>
    <property type="match status" value="1"/>
</dbReference>
<dbReference type="FunFam" id="3.20.20.80:FF:000017">
    <property type="entry name" value="Beta-galactosidase"/>
    <property type="match status" value="1"/>
</dbReference>
<proteinExistence type="inferred from homology"/>
<evidence type="ECO:0000256" key="7">
    <source>
        <dbReference type="RuleBase" id="RU000675"/>
    </source>
</evidence>
<evidence type="ECO:0000256" key="2">
    <source>
        <dbReference type="ARBA" id="ARBA00022729"/>
    </source>
</evidence>
<evidence type="ECO:0000256" key="5">
    <source>
        <dbReference type="ARBA" id="ARBA00023295"/>
    </source>
</evidence>
<dbReference type="Pfam" id="PF21317">
    <property type="entry name" value="BetaGal_ABD_1"/>
    <property type="match status" value="1"/>
</dbReference>
<dbReference type="InterPro" id="IPR031330">
    <property type="entry name" value="Gly_Hdrlase_35_cat"/>
</dbReference>
<name>A0AAW1CR72_9HEMI</name>
<evidence type="ECO:0000256" key="10">
    <source>
        <dbReference type="SAM" id="SignalP"/>
    </source>
</evidence>
<dbReference type="Gene3D" id="3.20.20.80">
    <property type="entry name" value="Glycosidases"/>
    <property type="match status" value="1"/>
</dbReference>
<keyword evidence="15" id="KW-1185">Reference proteome</keyword>
<dbReference type="PIRSF" id="PIRSF006336">
    <property type="entry name" value="B-gal"/>
    <property type="match status" value="1"/>
</dbReference>
<organism evidence="14 15">
    <name type="scientific">Rhynocoris fuscipes</name>
    <dbReference type="NCBI Taxonomy" id="488301"/>
    <lineage>
        <taxon>Eukaryota</taxon>
        <taxon>Metazoa</taxon>
        <taxon>Ecdysozoa</taxon>
        <taxon>Arthropoda</taxon>
        <taxon>Hexapoda</taxon>
        <taxon>Insecta</taxon>
        <taxon>Pterygota</taxon>
        <taxon>Neoptera</taxon>
        <taxon>Paraneoptera</taxon>
        <taxon>Hemiptera</taxon>
        <taxon>Heteroptera</taxon>
        <taxon>Panheteroptera</taxon>
        <taxon>Cimicomorpha</taxon>
        <taxon>Reduviidae</taxon>
        <taxon>Harpactorinae</taxon>
        <taxon>Harpactorini</taxon>
        <taxon>Rhynocoris</taxon>
    </lineage>
</organism>
<evidence type="ECO:0000256" key="3">
    <source>
        <dbReference type="ARBA" id="ARBA00022801"/>
    </source>
</evidence>
<evidence type="ECO:0000313" key="14">
    <source>
        <dbReference type="EMBL" id="KAK9498759.1"/>
    </source>
</evidence>
<dbReference type="AlphaFoldDB" id="A0AAW1CR72"/>
<reference evidence="14 15" key="1">
    <citation type="submission" date="2022-12" db="EMBL/GenBank/DDBJ databases">
        <title>Chromosome-level genome assembly of true bugs.</title>
        <authorList>
            <person name="Ma L."/>
            <person name="Li H."/>
        </authorList>
    </citation>
    <scope>NUCLEOTIDE SEQUENCE [LARGE SCALE GENOMIC DNA]</scope>
    <source>
        <strain evidence="14">Lab_2022b</strain>
    </source>
</reference>
<dbReference type="InterPro" id="IPR017853">
    <property type="entry name" value="GH"/>
</dbReference>
<feature type="active site" description="Proton donor" evidence="6">
    <location>
        <position position="181"/>
    </location>
</feature>
<keyword evidence="3 7" id="KW-0378">Hydrolase</keyword>
<dbReference type="InterPro" id="IPR008979">
    <property type="entry name" value="Galactose-bd-like_sf"/>
</dbReference>
<dbReference type="PRINTS" id="PR00742">
    <property type="entry name" value="GLHYDRLASE35"/>
</dbReference>
<dbReference type="GO" id="GO:0005975">
    <property type="term" value="P:carbohydrate metabolic process"/>
    <property type="evidence" value="ECO:0007669"/>
    <property type="project" value="InterPro"/>
</dbReference>
<evidence type="ECO:0000256" key="1">
    <source>
        <dbReference type="ARBA" id="ARBA00009809"/>
    </source>
</evidence>
<dbReference type="InterPro" id="IPR048912">
    <property type="entry name" value="BetaGal1-like_ABD1"/>
</dbReference>
<evidence type="ECO:0000256" key="8">
    <source>
        <dbReference type="RuleBase" id="RU003679"/>
    </source>
</evidence>
<accession>A0AAW1CR72</accession>
<evidence type="ECO:0000256" key="6">
    <source>
        <dbReference type="PIRSR" id="PIRSR006336-1"/>
    </source>
</evidence>
<feature type="chain" id="PRO_5043855824" description="Beta-galactosidase" evidence="10">
    <location>
        <begin position="17"/>
        <end position="692"/>
    </location>
</feature>
<feature type="domain" description="Beta-galactosidase 1-like first all-beta" evidence="12">
    <location>
        <begin position="397"/>
        <end position="508"/>
    </location>
</feature>
<dbReference type="EMBL" id="JAPXFL010000012">
    <property type="protein sequence ID" value="KAK9498759.1"/>
    <property type="molecule type" value="Genomic_DNA"/>
</dbReference>
<comment type="similarity">
    <text evidence="1 8">Belongs to the glycosyl hydrolase 35 family.</text>
</comment>
<dbReference type="PROSITE" id="PS01182">
    <property type="entry name" value="GLYCOSYL_HYDROL_F35"/>
    <property type="match status" value="1"/>
</dbReference>
<sequence>MLMIILFLALCTFSSGKKGEKREFTIDYDANEFLMDGEPFTYASGEMHYFRVPKAYWRDRLRKIRYSGLNTVSTYIEWSLHEPSSNNFVFEGEADVAEFIKIAQQEDLFVIIRPGPYICAEREFGGYPAWLLTANPKMRLRTSDPSHTFFIARWFKHLMGQLQRLFYNNGGPIIMVQVENEYGSYPVNDPNYTMWLRDLYRSYVGNAAVLFTTDGPGRNYVTRGKIPGVLSTIDFGPTTSDMEKMYRPMRKVQPKGPLINSEFYVGWLSYWGEPFSKTEIEPIVSTLSKFLANNISFNLYMFHGGTNFGFTAGSGSSDHFQADLTSYDYDAPISEAGDLTDKYFAIKDAIKEIYPQGGSGGVKNFTEKGDYGTIKLEKVISLLKSPIGTAPVMTEFPITFEDLGQRYGFVAYTVAVPNAGKDPSVLQVNVRDRAIVLLDEEEVSVLQYTYINETPLPSTLKARQKLTLLIENLGRRNYQLLSDCTKGLISNATIDGALIKNWNVVGYPLNPEDITKIEKVYEENKNKVVEVVQDEQKQESENGSNDEEEEKINKSENGTNLKLVNGKEKINLKSEYKYKVGSPTFFIGKFQIPEGKKPLDTFLDMSKWGKGVVFINNFNLGRYWHIGPQLTLYVPGCYLRPYPENNTIVLLELHYTHPENTVTFVTKPILDFVPKTENHENDNISVTNLYRR</sequence>
<feature type="domain" description="Glycoside hydrolase 35 catalytic" evidence="11">
    <location>
        <begin position="32"/>
        <end position="352"/>
    </location>
</feature>
<dbReference type="GO" id="GO:0004565">
    <property type="term" value="F:beta-galactosidase activity"/>
    <property type="evidence" value="ECO:0007669"/>
    <property type="project" value="UniProtKB-EC"/>
</dbReference>
<feature type="active site" description="Nucleophile" evidence="6">
    <location>
        <position position="262"/>
    </location>
</feature>
<dbReference type="InterPro" id="IPR001944">
    <property type="entry name" value="Glycoside_Hdrlase_35"/>
</dbReference>
<dbReference type="SUPFAM" id="SSF51445">
    <property type="entry name" value="(Trans)glycosidases"/>
    <property type="match status" value="1"/>
</dbReference>
<evidence type="ECO:0000259" key="11">
    <source>
        <dbReference type="Pfam" id="PF01301"/>
    </source>
</evidence>
<dbReference type="Proteomes" id="UP001461498">
    <property type="component" value="Unassembled WGS sequence"/>
</dbReference>
<comment type="caution">
    <text evidence="14">The sequence shown here is derived from an EMBL/GenBank/DDBJ whole genome shotgun (WGS) entry which is preliminary data.</text>
</comment>
<dbReference type="InterPro" id="IPR026283">
    <property type="entry name" value="B-gal_1-like"/>
</dbReference>
<dbReference type="PANTHER" id="PTHR23421">
    <property type="entry name" value="BETA-GALACTOSIDASE RELATED"/>
    <property type="match status" value="1"/>
</dbReference>
<gene>
    <name evidence="14" type="ORF">O3M35_003322</name>
</gene>
<comment type="catalytic activity">
    <reaction evidence="7">
        <text>Hydrolysis of terminal non-reducing beta-D-galactose residues in beta-D-galactosides.</text>
        <dbReference type="EC" id="3.2.1.23"/>
    </reaction>
</comment>
<protein>
    <recommendedName>
        <fullName evidence="7">Beta-galactosidase</fullName>
        <ecNumber evidence="7">3.2.1.23</ecNumber>
    </recommendedName>
</protein>
<feature type="signal peptide" evidence="10">
    <location>
        <begin position="1"/>
        <end position="16"/>
    </location>
</feature>
<keyword evidence="2 10" id="KW-0732">Signal</keyword>
<dbReference type="InterPro" id="IPR019801">
    <property type="entry name" value="Glyco_hydro_35_CS"/>
</dbReference>
<feature type="region of interest" description="Disordered" evidence="9">
    <location>
        <begin position="533"/>
        <end position="556"/>
    </location>
</feature>
<evidence type="ECO:0000259" key="13">
    <source>
        <dbReference type="Pfam" id="PF21467"/>
    </source>
</evidence>
<dbReference type="SUPFAM" id="SSF49785">
    <property type="entry name" value="Galactose-binding domain-like"/>
    <property type="match status" value="1"/>
</dbReference>
<evidence type="ECO:0000256" key="9">
    <source>
        <dbReference type="SAM" id="MobiDB-lite"/>
    </source>
</evidence>